<accession>A0A5B7J0P9</accession>
<protein>
    <submittedName>
        <fullName evidence="2">Uncharacterized protein</fullName>
    </submittedName>
</protein>
<dbReference type="Proteomes" id="UP000324222">
    <property type="component" value="Unassembled WGS sequence"/>
</dbReference>
<evidence type="ECO:0000313" key="3">
    <source>
        <dbReference type="Proteomes" id="UP000324222"/>
    </source>
</evidence>
<keyword evidence="3" id="KW-1185">Reference proteome</keyword>
<proteinExistence type="predicted"/>
<evidence type="ECO:0000313" key="2">
    <source>
        <dbReference type="EMBL" id="MPC88355.1"/>
    </source>
</evidence>
<dbReference type="AlphaFoldDB" id="A0A5B7J0P9"/>
<evidence type="ECO:0000256" key="1">
    <source>
        <dbReference type="SAM" id="MobiDB-lite"/>
    </source>
</evidence>
<dbReference type="EMBL" id="VSRR010077562">
    <property type="protein sequence ID" value="MPC88355.1"/>
    <property type="molecule type" value="Genomic_DNA"/>
</dbReference>
<organism evidence="2 3">
    <name type="scientific">Portunus trituberculatus</name>
    <name type="common">Swimming crab</name>
    <name type="synonym">Neptunus trituberculatus</name>
    <dbReference type="NCBI Taxonomy" id="210409"/>
    <lineage>
        <taxon>Eukaryota</taxon>
        <taxon>Metazoa</taxon>
        <taxon>Ecdysozoa</taxon>
        <taxon>Arthropoda</taxon>
        <taxon>Crustacea</taxon>
        <taxon>Multicrustacea</taxon>
        <taxon>Malacostraca</taxon>
        <taxon>Eumalacostraca</taxon>
        <taxon>Eucarida</taxon>
        <taxon>Decapoda</taxon>
        <taxon>Pleocyemata</taxon>
        <taxon>Brachyura</taxon>
        <taxon>Eubrachyura</taxon>
        <taxon>Portunoidea</taxon>
        <taxon>Portunidae</taxon>
        <taxon>Portuninae</taxon>
        <taxon>Portunus</taxon>
    </lineage>
</organism>
<comment type="caution">
    <text evidence="2">The sequence shown here is derived from an EMBL/GenBank/DDBJ whole genome shotgun (WGS) entry which is preliminary data.</text>
</comment>
<name>A0A5B7J0P9_PORTR</name>
<feature type="region of interest" description="Disordered" evidence="1">
    <location>
        <begin position="1"/>
        <end position="40"/>
    </location>
</feature>
<reference evidence="2 3" key="1">
    <citation type="submission" date="2019-05" db="EMBL/GenBank/DDBJ databases">
        <title>Another draft genome of Portunus trituberculatus and its Hox gene families provides insights of decapod evolution.</title>
        <authorList>
            <person name="Jeong J.-H."/>
            <person name="Song I."/>
            <person name="Kim S."/>
            <person name="Choi T."/>
            <person name="Kim D."/>
            <person name="Ryu S."/>
            <person name="Kim W."/>
        </authorList>
    </citation>
    <scope>NUCLEOTIDE SEQUENCE [LARGE SCALE GENOMIC DNA]</scope>
    <source>
        <tissue evidence="2">Muscle</tissue>
    </source>
</reference>
<gene>
    <name evidence="2" type="ORF">E2C01_083256</name>
</gene>
<sequence>MRLGSAVRQESDSSEELREADDPEPRQLWGRRGHRCGPQQSRANLQHCARLTLADGAY</sequence>